<dbReference type="OrthoDB" id="6058417at2"/>
<dbReference type="RefSeq" id="WP_092116287.1">
    <property type="nucleotide sequence ID" value="NZ_FMXO01000001.1"/>
</dbReference>
<protein>
    <submittedName>
        <fullName evidence="3">Phage-related minor tail protein</fullName>
    </submittedName>
</protein>
<evidence type="ECO:0000256" key="1">
    <source>
        <dbReference type="SAM" id="Coils"/>
    </source>
</evidence>
<dbReference type="STRING" id="617002.SAMN05660653_00188"/>
<dbReference type="EMBL" id="FMXO01000001">
    <property type="protein sequence ID" value="SDB04040.1"/>
    <property type="molecule type" value="Genomic_DNA"/>
</dbReference>
<evidence type="ECO:0000313" key="3">
    <source>
        <dbReference type="EMBL" id="SDB04040.1"/>
    </source>
</evidence>
<feature type="compositionally biased region" description="Gly residues" evidence="2">
    <location>
        <begin position="991"/>
        <end position="1001"/>
    </location>
</feature>
<evidence type="ECO:0000313" key="4">
    <source>
        <dbReference type="Proteomes" id="UP000198771"/>
    </source>
</evidence>
<keyword evidence="4" id="KW-1185">Reference proteome</keyword>
<keyword evidence="1" id="KW-0175">Coiled coil</keyword>
<name>A0A1G6A6Y5_9BACT</name>
<feature type="region of interest" description="Disordered" evidence="2">
    <location>
        <begin position="991"/>
        <end position="1063"/>
    </location>
</feature>
<feature type="compositionally biased region" description="Gly residues" evidence="2">
    <location>
        <begin position="1010"/>
        <end position="1058"/>
    </location>
</feature>
<sequence length="1147" mass="122866">MSQNRVQITITADGREARQALAGVRGELSGLEQTGEQTGSRMRNLSVSVGETVKSVAKLGAVAAAAAVGGLYALNRVRERAVELADIQDVAENKLQAVLTATGHSAGFTHGELVALAGTYQRLTTVGDEVIINGMAILGTFKNIRGEGFERATMAALDMSRAMGQDLNSSIQQIGRALNDPVSSLGALSRAGVQFTEEQREMIKVLWESGDAAGAQAVILEELEGQFGGAAAAARNTYSGMREAAANAYGDMWEQLGFVITRNQFFIDLMGLAEKQFISWGGKIEDNRDMLMELAKSGVLSVVDALDLVLRTVGFVHTSWLNLRLATQTFVAVTVEGLHQLFGMLRTLLVPFEALMEIPVRLGRMDYNPLTSALEAVNRELLVQRTLYDGAAQEIADAVFAAEQRYDSWGRKIRDVRGEIAAIPVEQAKATEKQVIDLGLLEDAVDAVAEARKKEAEKAKALAKEIEKSEQDKKRLLEKFSQDYTKLFTDRYEFERRGIIAQAKAYELAGADAVKVARWRDAELKKINTQETAERKKAAEEQIRVHAEAQRRMIMSSDQFFAGFRVGLRDLLKEQHTWGQAGYDVFRRFSSDSSRVVSDTLFNGIRGDMDGLGRSWDTFWKSMLRTMTDAVAKMATQWAASKLVDFGANMLDGMLSFHTGTVEIKQDELLAKLQKGEMVIPRQQAEAIRAAVGSGGMSRDTFFGEVQGRVEGLSRGARAADFMGVRDPNISGMVMGRMQSSVLGGLAAAAKNYASTMSMANQLQSVGLNIDMSAARSMARDVAVQGAVSSIATGMTAGLFGDIASYSLGVEEYQPYSKVAVSALAALTGFSGLGLGIMAGALSPMVSMAISGIADLLGVRANETYRDALEDQYGEIAGRGMYASIDRMSKSYGISNFVKEITEEGPRGRLAMGLVERAQAIATNPDTQLRNHVSHMAKTYGKSFTDAVKAQGSLAVSAALAADVLASPSFYSYATRGWAAQVGSQYGSDGPGGADFGGYSPGGPDAHGGRSQGLGTSGGWGNSPHGNPGGFGGGGPSSGTSGGRDSGGRGVAGGGGSSIGRRIGGDVLPGHMYRINEAGDEMFMPSQGGRILTAEQTREMLDTLKTISAGRVDESLGRALYVIAKHIRRTERIMDRWDQDGLPGVRV</sequence>
<feature type="coiled-coil region" evidence="1">
    <location>
        <begin position="449"/>
        <end position="479"/>
    </location>
</feature>
<reference evidence="3 4" key="1">
    <citation type="submission" date="2016-10" db="EMBL/GenBank/DDBJ databases">
        <authorList>
            <person name="de Groot N.N."/>
        </authorList>
    </citation>
    <scope>NUCLEOTIDE SEQUENCE [LARGE SCALE GENOMIC DNA]</scope>
    <source>
        <strain evidence="3 4">ASO4-2</strain>
    </source>
</reference>
<organism evidence="3 4">
    <name type="scientific">Desulfonatronum thiosulfatophilum</name>
    <dbReference type="NCBI Taxonomy" id="617002"/>
    <lineage>
        <taxon>Bacteria</taxon>
        <taxon>Pseudomonadati</taxon>
        <taxon>Thermodesulfobacteriota</taxon>
        <taxon>Desulfovibrionia</taxon>
        <taxon>Desulfovibrionales</taxon>
        <taxon>Desulfonatronaceae</taxon>
        <taxon>Desulfonatronum</taxon>
    </lineage>
</organism>
<dbReference type="Proteomes" id="UP000198771">
    <property type="component" value="Unassembled WGS sequence"/>
</dbReference>
<evidence type="ECO:0000256" key="2">
    <source>
        <dbReference type="SAM" id="MobiDB-lite"/>
    </source>
</evidence>
<proteinExistence type="predicted"/>
<gene>
    <name evidence="3" type="ORF">SAMN05660653_00188</name>
</gene>
<accession>A0A1G6A6Y5</accession>
<dbReference type="AlphaFoldDB" id="A0A1G6A6Y5"/>